<dbReference type="RefSeq" id="WP_377861344.1">
    <property type="nucleotide sequence ID" value="NZ_JBHLZU010000032.1"/>
</dbReference>
<keyword evidence="1" id="KW-0547">Nucleotide-binding</keyword>
<name>A0ABV6A7A4_9PSEU</name>
<evidence type="ECO:0000256" key="1">
    <source>
        <dbReference type="ARBA" id="ARBA00022741"/>
    </source>
</evidence>
<dbReference type="Gene3D" id="1.25.40.10">
    <property type="entry name" value="Tetratricopeptide repeat domain"/>
    <property type="match status" value="1"/>
</dbReference>
<protein>
    <submittedName>
        <fullName evidence="4">AAA family ATPase</fullName>
    </submittedName>
</protein>
<proteinExistence type="predicted"/>
<gene>
    <name evidence="4" type="ORF">ACFFQA_34285</name>
</gene>
<dbReference type="SUPFAM" id="SSF52540">
    <property type="entry name" value="P-loop containing nucleoside triphosphate hydrolases"/>
    <property type="match status" value="1"/>
</dbReference>
<evidence type="ECO:0000313" key="5">
    <source>
        <dbReference type="Proteomes" id="UP001589693"/>
    </source>
</evidence>
<dbReference type="Gene3D" id="3.40.50.300">
    <property type="entry name" value="P-loop containing nucleotide triphosphate hydrolases"/>
    <property type="match status" value="1"/>
</dbReference>
<dbReference type="InterPro" id="IPR041664">
    <property type="entry name" value="AAA_16"/>
</dbReference>
<evidence type="ECO:0000313" key="4">
    <source>
        <dbReference type="EMBL" id="MFB9909035.1"/>
    </source>
</evidence>
<dbReference type="PROSITE" id="PS00622">
    <property type="entry name" value="HTH_LUXR_1"/>
    <property type="match status" value="1"/>
</dbReference>
<comment type="caution">
    <text evidence="4">The sequence shown here is derived from an EMBL/GenBank/DDBJ whole genome shotgun (WGS) entry which is preliminary data.</text>
</comment>
<dbReference type="Pfam" id="PF13191">
    <property type="entry name" value="AAA_16"/>
    <property type="match status" value="1"/>
</dbReference>
<dbReference type="InterPro" id="IPR016032">
    <property type="entry name" value="Sig_transdc_resp-reg_C-effctor"/>
</dbReference>
<dbReference type="PANTHER" id="PTHR16305">
    <property type="entry name" value="TESTICULAR SOLUBLE ADENYLYL CYCLASE"/>
    <property type="match status" value="1"/>
</dbReference>
<dbReference type="SMART" id="SM00421">
    <property type="entry name" value="HTH_LUXR"/>
    <property type="match status" value="1"/>
</dbReference>
<dbReference type="InterPro" id="IPR000792">
    <property type="entry name" value="Tscrpt_reg_LuxR_C"/>
</dbReference>
<dbReference type="InterPro" id="IPR027417">
    <property type="entry name" value="P-loop_NTPase"/>
</dbReference>
<feature type="domain" description="HTH luxR-type" evidence="3">
    <location>
        <begin position="869"/>
        <end position="934"/>
    </location>
</feature>
<dbReference type="SUPFAM" id="SSF48452">
    <property type="entry name" value="TPR-like"/>
    <property type="match status" value="3"/>
</dbReference>
<dbReference type="PRINTS" id="PR00038">
    <property type="entry name" value="HTHLUXR"/>
</dbReference>
<dbReference type="Gene3D" id="1.10.10.10">
    <property type="entry name" value="Winged helix-like DNA-binding domain superfamily/Winged helix DNA-binding domain"/>
    <property type="match status" value="1"/>
</dbReference>
<accession>A0ABV6A7A4</accession>
<evidence type="ECO:0000256" key="2">
    <source>
        <dbReference type="ARBA" id="ARBA00022840"/>
    </source>
</evidence>
<dbReference type="InterPro" id="IPR011990">
    <property type="entry name" value="TPR-like_helical_dom_sf"/>
</dbReference>
<reference evidence="4 5" key="1">
    <citation type="submission" date="2024-09" db="EMBL/GenBank/DDBJ databases">
        <authorList>
            <person name="Sun Q."/>
            <person name="Mori K."/>
        </authorList>
    </citation>
    <scope>NUCLEOTIDE SEQUENCE [LARGE SCALE GENOMIC DNA]</scope>
    <source>
        <strain evidence="4 5">TBRC 7907</strain>
    </source>
</reference>
<dbReference type="Pfam" id="PF00196">
    <property type="entry name" value="GerE"/>
    <property type="match status" value="1"/>
</dbReference>
<keyword evidence="5" id="KW-1185">Reference proteome</keyword>
<dbReference type="CDD" id="cd06170">
    <property type="entry name" value="LuxR_C_like"/>
    <property type="match status" value="1"/>
</dbReference>
<keyword evidence="2" id="KW-0067">ATP-binding</keyword>
<dbReference type="SUPFAM" id="SSF46894">
    <property type="entry name" value="C-terminal effector domain of the bipartite response regulators"/>
    <property type="match status" value="1"/>
</dbReference>
<dbReference type="EMBL" id="JBHLZU010000032">
    <property type="protein sequence ID" value="MFB9909035.1"/>
    <property type="molecule type" value="Genomic_DNA"/>
</dbReference>
<dbReference type="Proteomes" id="UP001589693">
    <property type="component" value="Unassembled WGS sequence"/>
</dbReference>
<organism evidence="4 5">
    <name type="scientific">Allokutzneria oryzae</name>
    <dbReference type="NCBI Taxonomy" id="1378989"/>
    <lineage>
        <taxon>Bacteria</taxon>
        <taxon>Bacillati</taxon>
        <taxon>Actinomycetota</taxon>
        <taxon>Actinomycetes</taxon>
        <taxon>Pseudonocardiales</taxon>
        <taxon>Pseudonocardiaceae</taxon>
        <taxon>Allokutzneria</taxon>
    </lineage>
</organism>
<dbReference type="PROSITE" id="PS50043">
    <property type="entry name" value="HTH_LUXR_2"/>
    <property type="match status" value="1"/>
</dbReference>
<evidence type="ECO:0000259" key="3">
    <source>
        <dbReference type="PROSITE" id="PS50043"/>
    </source>
</evidence>
<dbReference type="PANTHER" id="PTHR16305:SF35">
    <property type="entry name" value="TRANSCRIPTIONAL ACTIVATOR DOMAIN"/>
    <property type="match status" value="1"/>
</dbReference>
<dbReference type="InterPro" id="IPR036388">
    <property type="entry name" value="WH-like_DNA-bd_sf"/>
</dbReference>
<sequence length="935" mass="101226">MLVGREPQVDTLVSLFTKASSGEKATVLIDGPMGIGKTALLTEVTRRASDTGMRVLTARADRLEQDLGFGVVRQLLERTVLRDPSLLDGPAALAGPLFAPDALMPEEHSGWADTSATVLHGLYWLTVRLTETTPVVFAIDDAQWIDQASLRWLAYLFRRLEGLPVVVLATHRGGMLPTDDQLTLPRFDHRMRLTGLDERAVEQVVHSTLDQPAAEFVASCRTATGGNPLFLTALLSTCRQQALPPDAASATRISEYGPEEVDRLVRDLVHQLGPDGVTVVEAVAVLGDGASPEMIGAVADTAPDVVYDILHRMRRAGLMVGRDDHTVSFTHAVVRAAIADGMLPSVANLMRRRAARTLFDEGADRERIAAYVLRLPVVGEQWVSDVLMDAAMVATKRGAPESVAAYLRRALGEPLARSRRASALIGLGTVELGTDLPTAIANLTEGIHLSAEDDERERSAVLLGRALCVNDRYPEAIGKLQQTRQLIASRDSGLTLPEIEEVFLGTLVPEFATAAWRRCAELRLTGHEGTPVEGLAAAFRGYEQTVRTGSAAEAIRCGRRALELRPCTRSDAVAFGGAALALAAADDVEVGWQFSDQAVKDAVATGSVFTYAVWISHRGQYQYRCGRLLEAQADLQASIDIRIDHLGVGARSSHVAATAGGLLDVLVDRMLVDDAEALLRRWDLGGGLPDHLLFVRVLQARGRLRLVQGDPVRALADFQQAMDMVERCGFSNPFVYPCHYETVTALLTLGRTADARDLAERTATLSDQWGTDHAKGTAFRTRALVEPRGQALELLHESVRRLSGSPSRLDYAHSLADLGALLLRDDQPVPARDRLREALDLAERMGAVALSERVLVELKAAGGRPRSRRVHGTEALTPSERRVASLAATGATNTDIAQQLFVGLRTVEVHLTNTYRKLGIHGRTELACALSASVS</sequence>